<evidence type="ECO:0000313" key="8">
    <source>
        <dbReference type="Proteomes" id="UP001597545"/>
    </source>
</evidence>
<dbReference type="PIRSF" id="PIRSF038994">
    <property type="entry name" value="NagA"/>
    <property type="match status" value="1"/>
</dbReference>
<reference evidence="8" key="1">
    <citation type="journal article" date="2019" name="Int. J. Syst. Evol. Microbiol.">
        <title>The Global Catalogue of Microorganisms (GCM) 10K type strain sequencing project: providing services to taxonomists for standard genome sequencing and annotation.</title>
        <authorList>
            <consortium name="The Broad Institute Genomics Platform"/>
            <consortium name="The Broad Institute Genome Sequencing Center for Infectious Disease"/>
            <person name="Wu L."/>
            <person name="Ma J."/>
        </authorList>
    </citation>
    <scope>NUCLEOTIDE SEQUENCE [LARGE SCALE GENOMIC DNA]</scope>
    <source>
        <strain evidence="8">KCTC 42662</strain>
    </source>
</reference>
<evidence type="ECO:0000259" key="6">
    <source>
        <dbReference type="Pfam" id="PF01979"/>
    </source>
</evidence>
<evidence type="ECO:0000256" key="1">
    <source>
        <dbReference type="ARBA" id="ARBA00010716"/>
    </source>
</evidence>
<dbReference type="GO" id="GO:0008448">
    <property type="term" value="F:N-acetylglucosamine-6-phosphate deacetylase activity"/>
    <property type="evidence" value="ECO:0007669"/>
    <property type="project" value="UniProtKB-EC"/>
</dbReference>
<dbReference type="RefSeq" id="WP_380906530.1">
    <property type="nucleotide sequence ID" value="NZ_JBHUEG010000018.1"/>
</dbReference>
<dbReference type="NCBIfam" id="TIGR00221">
    <property type="entry name" value="nagA"/>
    <property type="match status" value="1"/>
</dbReference>
<feature type="domain" description="Amidohydrolase-related" evidence="6">
    <location>
        <begin position="55"/>
        <end position="370"/>
    </location>
</feature>
<dbReference type="EC" id="3.5.1.25" evidence="7"/>
<evidence type="ECO:0000256" key="2">
    <source>
        <dbReference type="ARBA" id="ARBA00022723"/>
    </source>
</evidence>
<organism evidence="7 8">
    <name type="scientific">Sphingobacterium suaedae</name>
    <dbReference type="NCBI Taxonomy" id="1686402"/>
    <lineage>
        <taxon>Bacteria</taxon>
        <taxon>Pseudomonadati</taxon>
        <taxon>Bacteroidota</taxon>
        <taxon>Sphingobacteriia</taxon>
        <taxon>Sphingobacteriales</taxon>
        <taxon>Sphingobacteriaceae</taxon>
        <taxon>Sphingobacterium</taxon>
    </lineage>
</organism>
<name>A0ABW5KQS6_9SPHI</name>
<evidence type="ECO:0000256" key="5">
    <source>
        <dbReference type="PIRNR" id="PIRNR038994"/>
    </source>
</evidence>
<keyword evidence="4 5" id="KW-0119">Carbohydrate metabolism</keyword>
<dbReference type="InterPro" id="IPR011059">
    <property type="entry name" value="Metal-dep_hydrolase_composite"/>
</dbReference>
<dbReference type="PANTHER" id="PTHR11113">
    <property type="entry name" value="N-ACETYLGLUCOSAMINE-6-PHOSPHATE DEACETYLASE"/>
    <property type="match status" value="1"/>
</dbReference>
<proteinExistence type="inferred from homology"/>
<dbReference type="EMBL" id="JBHULR010000021">
    <property type="protein sequence ID" value="MFD2550120.1"/>
    <property type="molecule type" value="Genomic_DNA"/>
</dbReference>
<keyword evidence="3 5" id="KW-0378">Hydrolase</keyword>
<protein>
    <submittedName>
        <fullName evidence="7">N-acetylglucosamine-6-phosphate deacetylase</fullName>
        <ecNumber evidence="7">3.5.1.25</ecNumber>
    </submittedName>
</protein>
<dbReference type="InterPro" id="IPR032466">
    <property type="entry name" value="Metal_Hydrolase"/>
</dbReference>
<evidence type="ECO:0000256" key="3">
    <source>
        <dbReference type="ARBA" id="ARBA00022801"/>
    </source>
</evidence>
<dbReference type="SUPFAM" id="SSF51338">
    <property type="entry name" value="Composite domain of metallo-dependent hydrolases"/>
    <property type="match status" value="1"/>
</dbReference>
<dbReference type="Proteomes" id="UP001597545">
    <property type="component" value="Unassembled WGS sequence"/>
</dbReference>
<evidence type="ECO:0000256" key="4">
    <source>
        <dbReference type="ARBA" id="ARBA00023277"/>
    </source>
</evidence>
<keyword evidence="8" id="KW-1185">Reference proteome</keyword>
<dbReference type="SUPFAM" id="SSF51556">
    <property type="entry name" value="Metallo-dependent hydrolases"/>
    <property type="match status" value="1"/>
</dbReference>
<accession>A0ABW5KQS6</accession>
<dbReference type="Pfam" id="PF22643">
    <property type="entry name" value="NagA_N"/>
    <property type="match status" value="1"/>
</dbReference>
<dbReference type="InterPro" id="IPR003764">
    <property type="entry name" value="GlcNAc_6-P_deAcase"/>
</dbReference>
<dbReference type="Gene3D" id="2.30.40.10">
    <property type="entry name" value="Urease, subunit C, domain 1"/>
    <property type="match status" value="1"/>
</dbReference>
<gene>
    <name evidence="7" type="primary">nagA</name>
    <name evidence="7" type="ORF">ACFSR5_20920</name>
</gene>
<keyword evidence="2" id="KW-0479">Metal-binding</keyword>
<dbReference type="InterPro" id="IPR006680">
    <property type="entry name" value="Amidohydro-rel"/>
</dbReference>
<dbReference type="Pfam" id="PF01979">
    <property type="entry name" value="Amidohydro_1"/>
    <property type="match status" value="1"/>
</dbReference>
<comment type="caution">
    <text evidence="7">The sequence shown here is derived from an EMBL/GenBank/DDBJ whole genome shotgun (WGS) entry which is preliminary data.</text>
</comment>
<dbReference type="Gene3D" id="3.20.20.140">
    <property type="entry name" value="Metal-dependent hydrolases"/>
    <property type="match status" value="1"/>
</dbReference>
<evidence type="ECO:0000313" key="7">
    <source>
        <dbReference type="EMBL" id="MFD2550120.1"/>
    </source>
</evidence>
<sequence>METKKIALVNGQIFNGDDTFLGHALLIEDDRIHGIFPRHAVPDGYRKIDVHKANICAGLVDLQIYGAGTDLFSAELTVESLHRIERHLLKQGCTSYMLTLATNTIAVFKTAIRVFQAAAPRTTLGLHLEGPFLNAAKRGAHPAELIVSASVEQVNDLLEEDNGSVKMMTVAPELLDEVSANLLLDRDILLSAGHSAATFEQAEQGFEQGIKAVTHLWNAMSAFHHRDTGLPGAVFRHPRVCSSIIVDGIHVDFQAVKVSKSLLGRRLFLITDAVAECRKGIYQHVFRGDHYALPDGTLSGSALTLLQAVKNSVTQVGIPLDEAIRMATTYPAELISRDDIGNLHTGSWANVLVFDADFQVQQVYFEGERVV</sequence>
<comment type="similarity">
    <text evidence="1 5">Belongs to the metallo-dependent hydrolases superfamily. NagA family.</text>
</comment>
<dbReference type="PANTHER" id="PTHR11113:SF14">
    <property type="entry name" value="N-ACETYLGLUCOSAMINE-6-PHOSPHATE DEACETYLASE"/>
    <property type="match status" value="1"/>
</dbReference>